<keyword evidence="5 7" id="KW-0472">Membrane</keyword>
<dbReference type="PANTHER" id="PTHR43791:SF6">
    <property type="entry name" value="TRANSPORTER, PUTATIVE (AFU_ORTHOLOGUE AFUA_1G16690)-RELATED"/>
    <property type="match status" value="1"/>
</dbReference>
<dbReference type="RefSeq" id="XP_062643337.1">
    <property type="nucleotide sequence ID" value="XM_062789532.1"/>
</dbReference>
<dbReference type="GeneID" id="87826302"/>
<feature type="transmembrane region" description="Helical" evidence="7">
    <location>
        <begin position="54"/>
        <end position="73"/>
    </location>
</feature>
<reference evidence="9" key="2">
    <citation type="submission" date="2023-05" db="EMBL/GenBank/DDBJ databases">
        <authorList>
            <consortium name="Lawrence Berkeley National Laboratory"/>
            <person name="Steindorff A."/>
            <person name="Hensen N."/>
            <person name="Bonometti L."/>
            <person name="Westerberg I."/>
            <person name="Brannstrom I.O."/>
            <person name="Guillou S."/>
            <person name="Cros-Aarteil S."/>
            <person name="Calhoun S."/>
            <person name="Haridas S."/>
            <person name="Kuo A."/>
            <person name="Mondo S."/>
            <person name="Pangilinan J."/>
            <person name="Riley R."/>
            <person name="Labutti K."/>
            <person name="Andreopoulos B."/>
            <person name="Lipzen A."/>
            <person name="Chen C."/>
            <person name="Yanf M."/>
            <person name="Daum C."/>
            <person name="Ng V."/>
            <person name="Clum A."/>
            <person name="Ohm R."/>
            <person name="Martin F."/>
            <person name="Silar P."/>
            <person name="Natvig D."/>
            <person name="Lalanne C."/>
            <person name="Gautier V."/>
            <person name="Ament-Velasquez S.L."/>
            <person name="Kruys A."/>
            <person name="Hutchinson M.I."/>
            <person name="Powell A.J."/>
            <person name="Barry K."/>
            <person name="Miller A.N."/>
            <person name="Grigoriev I.V."/>
            <person name="Debuchy R."/>
            <person name="Gladieux P."/>
            <person name="Thoren M.H."/>
            <person name="Johannesson H."/>
        </authorList>
    </citation>
    <scope>NUCLEOTIDE SEQUENCE</scope>
    <source>
        <strain evidence="9">CBS 731.68</strain>
    </source>
</reference>
<proteinExistence type="predicted"/>
<evidence type="ECO:0000256" key="7">
    <source>
        <dbReference type="SAM" id="Phobius"/>
    </source>
</evidence>
<comment type="subcellular location">
    <subcellularLocation>
        <location evidence="1">Membrane</location>
        <topology evidence="1">Multi-pass membrane protein</topology>
    </subcellularLocation>
</comment>
<dbReference type="GO" id="GO:0022857">
    <property type="term" value="F:transmembrane transporter activity"/>
    <property type="evidence" value="ECO:0007669"/>
    <property type="project" value="InterPro"/>
</dbReference>
<evidence type="ECO:0000313" key="9">
    <source>
        <dbReference type="EMBL" id="KAK4119564.1"/>
    </source>
</evidence>
<name>A0AAN6TSB3_9PEZI</name>
<dbReference type="GO" id="GO:0016020">
    <property type="term" value="C:membrane"/>
    <property type="evidence" value="ECO:0007669"/>
    <property type="project" value="UniProtKB-SubCell"/>
</dbReference>
<organism evidence="9 10">
    <name type="scientific">Parathielavia appendiculata</name>
    <dbReference type="NCBI Taxonomy" id="2587402"/>
    <lineage>
        <taxon>Eukaryota</taxon>
        <taxon>Fungi</taxon>
        <taxon>Dikarya</taxon>
        <taxon>Ascomycota</taxon>
        <taxon>Pezizomycotina</taxon>
        <taxon>Sordariomycetes</taxon>
        <taxon>Sordariomycetidae</taxon>
        <taxon>Sordariales</taxon>
        <taxon>Chaetomiaceae</taxon>
        <taxon>Parathielavia</taxon>
    </lineage>
</organism>
<comment type="caution">
    <text evidence="9">The sequence shown here is derived from an EMBL/GenBank/DDBJ whole genome shotgun (WGS) entry which is preliminary data.</text>
</comment>
<protein>
    <submittedName>
        <fullName evidence="9">MFS general substrate transporter</fullName>
    </submittedName>
</protein>
<feature type="transmembrane region" description="Helical" evidence="7">
    <location>
        <begin position="181"/>
        <end position="203"/>
    </location>
</feature>
<dbReference type="InterPro" id="IPR020846">
    <property type="entry name" value="MFS_dom"/>
</dbReference>
<feature type="domain" description="Major facilitator superfamily (MFS) profile" evidence="8">
    <location>
        <begin position="20"/>
        <end position="433"/>
    </location>
</feature>
<keyword evidence="3 7" id="KW-0812">Transmembrane</keyword>
<feature type="transmembrane region" description="Helical" evidence="7">
    <location>
        <begin position="17"/>
        <end position="34"/>
    </location>
</feature>
<evidence type="ECO:0000256" key="2">
    <source>
        <dbReference type="ARBA" id="ARBA00022448"/>
    </source>
</evidence>
<dbReference type="FunFam" id="1.20.1250.20:FF:000057">
    <property type="entry name" value="MFS general substrate transporter"/>
    <property type="match status" value="1"/>
</dbReference>
<feature type="transmembrane region" description="Helical" evidence="7">
    <location>
        <begin position="375"/>
        <end position="395"/>
    </location>
</feature>
<keyword evidence="10" id="KW-1185">Reference proteome</keyword>
<feature type="transmembrane region" description="Helical" evidence="7">
    <location>
        <begin position="343"/>
        <end position="363"/>
    </location>
</feature>
<evidence type="ECO:0000256" key="1">
    <source>
        <dbReference type="ARBA" id="ARBA00004141"/>
    </source>
</evidence>
<sequence length="469" mass="51833">MTPERRVEVERSMKRKLDARCSIFILLYIMNYLDRNNIAAARLKGLQDDLNLSYNEYATCLSILYVGYILMQVPSNMAINLVSRPSIYISCSMLLWGLVSTLSGIVTGFGGMVAIRFFLGFIEATFLPGALLILSKWYTRRELTTRNALLFCGNLISNAFSALVGAGVLSNMQGVLGHAAWRWLFFIEGAATMFIAIVAVFILPDLPHNTRGFTEEERYVAQLRMTEDVGIADSDEGQTVFTGLIMALKDPKVYLMMFTLTAYVVGLSFNAFFPTLTGTLGFSYVPTLLMSAPPWVFACLVSLLNAWHSDRTQDKFWHITLPILLGLVGFVISMSTLNTAARYLALFLQASSYAGFIVFYSWISSSFPRPPAKRAVAIAMINAFSQLGNVAGSYVWNLTEDGFRKSYGIVTAMFGVTILGCAVFKMVLVRMNRLLAEEEERGAAGGGSEKGVETAPGPETLSKGFRYLV</sequence>
<dbReference type="PROSITE" id="PS50850">
    <property type="entry name" value="MFS"/>
    <property type="match status" value="1"/>
</dbReference>
<feature type="transmembrane region" description="Helical" evidence="7">
    <location>
        <begin position="407"/>
        <end position="428"/>
    </location>
</feature>
<dbReference type="Pfam" id="PF07690">
    <property type="entry name" value="MFS_1"/>
    <property type="match status" value="1"/>
</dbReference>
<feature type="transmembrane region" description="Helical" evidence="7">
    <location>
        <begin position="85"/>
        <end position="107"/>
    </location>
</feature>
<dbReference type="SUPFAM" id="SSF103473">
    <property type="entry name" value="MFS general substrate transporter"/>
    <property type="match status" value="1"/>
</dbReference>
<evidence type="ECO:0000256" key="5">
    <source>
        <dbReference type="ARBA" id="ARBA00023136"/>
    </source>
</evidence>
<dbReference type="PANTHER" id="PTHR43791">
    <property type="entry name" value="PERMEASE-RELATED"/>
    <property type="match status" value="1"/>
</dbReference>
<reference evidence="9" key="1">
    <citation type="journal article" date="2023" name="Mol. Phylogenet. Evol.">
        <title>Genome-scale phylogeny and comparative genomics of the fungal order Sordariales.</title>
        <authorList>
            <person name="Hensen N."/>
            <person name="Bonometti L."/>
            <person name="Westerberg I."/>
            <person name="Brannstrom I.O."/>
            <person name="Guillou S."/>
            <person name="Cros-Aarteil S."/>
            <person name="Calhoun S."/>
            <person name="Haridas S."/>
            <person name="Kuo A."/>
            <person name="Mondo S."/>
            <person name="Pangilinan J."/>
            <person name="Riley R."/>
            <person name="LaButti K."/>
            <person name="Andreopoulos B."/>
            <person name="Lipzen A."/>
            <person name="Chen C."/>
            <person name="Yan M."/>
            <person name="Daum C."/>
            <person name="Ng V."/>
            <person name="Clum A."/>
            <person name="Steindorff A."/>
            <person name="Ohm R.A."/>
            <person name="Martin F."/>
            <person name="Silar P."/>
            <person name="Natvig D.O."/>
            <person name="Lalanne C."/>
            <person name="Gautier V."/>
            <person name="Ament-Velasquez S.L."/>
            <person name="Kruys A."/>
            <person name="Hutchinson M.I."/>
            <person name="Powell A.J."/>
            <person name="Barry K."/>
            <person name="Miller A.N."/>
            <person name="Grigoriev I.V."/>
            <person name="Debuchy R."/>
            <person name="Gladieux P."/>
            <person name="Hiltunen Thoren M."/>
            <person name="Johannesson H."/>
        </authorList>
    </citation>
    <scope>NUCLEOTIDE SEQUENCE</scope>
    <source>
        <strain evidence="9">CBS 731.68</strain>
    </source>
</reference>
<gene>
    <name evidence="9" type="ORF">N657DRAFT_581465</name>
</gene>
<feature type="transmembrane region" description="Helical" evidence="7">
    <location>
        <begin position="284"/>
        <end position="304"/>
    </location>
</feature>
<feature type="transmembrane region" description="Helical" evidence="7">
    <location>
        <begin position="253"/>
        <end position="272"/>
    </location>
</feature>
<evidence type="ECO:0000256" key="3">
    <source>
        <dbReference type="ARBA" id="ARBA00022692"/>
    </source>
</evidence>
<keyword evidence="2" id="KW-0813">Transport</keyword>
<dbReference type="InterPro" id="IPR036259">
    <property type="entry name" value="MFS_trans_sf"/>
</dbReference>
<dbReference type="Gene3D" id="1.20.1250.20">
    <property type="entry name" value="MFS general substrate transporter like domains"/>
    <property type="match status" value="2"/>
</dbReference>
<dbReference type="AlphaFoldDB" id="A0AAN6TSB3"/>
<dbReference type="EMBL" id="MU853247">
    <property type="protein sequence ID" value="KAK4119564.1"/>
    <property type="molecule type" value="Genomic_DNA"/>
</dbReference>
<feature type="transmembrane region" description="Helical" evidence="7">
    <location>
        <begin position="113"/>
        <end position="135"/>
    </location>
</feature>
<evidence type="ECO:0000256" key="4">
    <source>
        <dbReference type="ARBA" id="ARBA00022989"/>
    </source>
</evidence>
<keyword evidence="4 7" id="KW-1133">Transmembrane helix</keyword>
<feature type="region of interest" description="Disordered" evidence="6">
    <location>
        <begin position="442"/>
        <end position="463"/>
    </location>
</feature>
<evidence type="ECO:0000256" key="6">
    <source>
        <dbReference type="SAM" id="MobiDB-lite"/>
    </source>
</evidence>
<accession>A0AAN6TSB3</accession>
<evidence type="ECO:0000259" key="8">
    <source>
        <dbReference type="PROSITE" id="PS50850"/>
    </source>
</evidence>
<dbReference type="FunFam" id="1.20.1250.20:FF:000013">
    <property type="entry name" value="MFS general substrate transporter"/>
    <property type="match status" value="1"/>
</dbReference>
<evidence type="ECO:0000313" key="10">
    <source>
        <dbReference type="Proteomes" id="UP001302602"/>
    </source>
</evidence>
<feature type="transmembrane region" description="Helical" evidence="7">
    <location>
        <begin position="147"/>
        <end position="169"/>
    </location>
</feature>
<dbReference type="Proteomes" id="UP001302602">
    <property type="component" value="Unassembled WGS sequence"/>
</dbReference>
<dbReference type="InterPro" id="IPR011701">
    <property type="entry name" value="MFS"/>
</dbReference>
<feature type="transmembrane region" description="Helical" evidence="7">
    <location>
        <begin position="316"/>
        <end position="337"/>
    </location>
</feature>